<evidence type="ECO:0000313" key="6">
    <source>
        <dbReference type="Proteomes" id="UP000285469"/>
    </source>
</evidence>
<protein>
    <submittedName>
        <fullName evidence="3">DUF1273 family protein</fullName>
    </submittedName>
</protein>
<dbReference type="Pfam" id="PF06908">
    <property type="entry name" value="YpsA"/>
    <property type="match status" value="1"/>
</dbReference>
<evidence type="ECO:0000313" key="2">
    <source>
        <dbReference type="EMBL" id="RGW50665.1"/>
    </source>
</evidence>
<dbReference type="EMBL" id="QSTG01000006">
    <property type="protein sequence ID" value="RGM46039.1"/>
    <property type="molecule type" value="Genomic_DNA"/>
</dbReference>
<proteinExistence type="predicted"/>
<evidence type="ECO:0000313" key="3">
    <source>
        <dbReference type="EMBL" id="RHD72104.1"/>
    </source>
</evidence>
<name>A0A3E4HH52_PHOVU</name>
<dbReference type="PANTHER" id="PTHR38440:SF1">
    <property type="entry name" value="UPF0398 PROTEIN SPR0331"/>
    <property type="match status" value="1"/>
</dbReference>
<reference evidence="4 5" key="1">
    <citation type="submission" date="2018-08" db="EMBL/GenBank/DDBJ databases">
        <title>A genome reference for cultivated species of the human gut microbiota.</title>
        <authorList>
            <person name="Zou Y."/>
            <person name="Xue W."/>
            <person name="Luo G."/>
        </authorList>
    </citation>
    <scope>NUCLEOTIDE SEQUENCE [LARGE SCALE GENOMIC DNA]</scope>
    <source>
        <strain evidence="2 6">AF12-25</strain>
        <strain evidence="3 5">AM30-40</strain>
        <strain evidence="1 4">OM08-13BH</strain>
    </source>
</reference>
<gene>
    <name evidence="3" type="ORF">DW783_20380</name>
    <name evidence="2" type="ORF">DWV70_00230</name>
    <name evidence="1" type="ORF">DXC16_05725</name>
</gene>
<dbReference type="Proteomes" id="UP000261003">
    <property type="component" value="Unassembled WGS sequence"/>
</dbReference>
<evidence type="ECO:0000313" key="1">
    <source>
        <dbReference type="EMBL" id="RGM46039.1"/>
    </source>
</evidence>
<dbReference type="Proteomes" id="UP000285469">
    <property type="component" value="Unassembled WGS sequence"/>
</dbReference>
<evidence type="ECO:0000313" key="5">
    <source>
        <dbReference type="Proteomes" id="UP000283429"/>
    </source>
</evidence>
<accession>A0A3E4HH52</accession>
<dbReference type="Gene3D" id="3.40.50.450">
    <property type="match status" value="1"/>
</dbReference>
<evidence type="ECO:0000313" key="4">
    <source>
        <dbReference type="Proteomes" id="UP000261003"/>
    </source>
</evidence>
<dbReference type="InterPro" id="IPR010697">
    <property type="entry name" value="YspA"/>
</dbReference>
<dbReference type="EMBL" id="QSAI01000001">
    <property type="protein sequence ID" value="RGW50665.1"/>
    <property type="molecule type" value="Genomic_DNA"/>
</dbReference>
<dbReference type="AlphaFoldDB" id="A0A3E4HH52"/>
<comment type="caution">
    <text evidence="3">The sequence shown here is derived from an EMBL/GenBank/DDBJ whole genome shotgun (WGS) entry which is preliminary data.</text>
</comment>
<sequence length="165" mass="19095">MTIMNDLKFDRTVSAAFTGHRFYDFSQREFIQERLTSAISEAYDHGIRNFISGFALGIDLMAAQLVQSLKCDLPGISLTAAIPFEGQAERYNIYDKRVYRRLLELADKVIVLSDYYYPRCFLDRDKFMVENASYLIAYYDGREKGGTYYTVKKARARGIPIINVY</sequence>
<dbReference type="SUPFAM" id="SSF102405">
    <property type="entry name" value="MCP/YpsA-like"/>
    <property type="match status" value="1"/>
</dbReference>
<dbReference type="Proteomes" id="UP000283429">
    <property type="component" value="Unassembled WGS sequence"/>
</dbReference>
<dbReference type="EMBL" id="QSJM01000086">
    <property type="protein sequence ID" value="RHD72104.1"/>
    <property type="molecule type" value="Genomic_DNA"/>
</dbReference>
<dbReference type="PANTHER" id="PTHR38440">
    <property type="entry name" value="UPF0398 PROTEIN YPSA"/>
    <property type="match status" value="1"/>
</dbReference>
<organism evidence="3 5">
    <name type="scientific">Phocaeicola vulgatus</name>
    <name type="common">Bacteroides vulgatus</name>
    <dbReference type="NCBI Taxonomy" id="821"/>
    <lineage>
        <taxon>Bacteria</taxon>
        <taxon>Pseudomonadati</taxon>
        <taxon>Bacteroidota</taxon>
        <taxon>Bacteroidia</taxon>
        <taxon>Bacteroidales</taxon>
        <taxon>Bacteroidaceae</taxon>
        <taxon>Phocaeicola</taxon>
    </lineage>
</organism>